<dbReference type="OrthoDB" id="336415at2"/>
<dbReference type="STRING" id="364197.SAMN05216296_2754"/>
<dbReference type="RefSeq" id="WP_090196442.1">
    <property type="nucleotide sequence ID" value="NZ_LT629785.1"/>
</dbReference>
<keyword evidence="2" id="KW-0012">Acyltransferase</keyword>
<evidence type="ECO:0000256" key="2">
    <source>
        <dbReference type="ARBA" id="ARBA00023315"/>
    </source>
</evidence>
<organism evidence="4 5">
    <name type="scientific">Pseudomonas pohangensis</name>
    <dbReference type="NCBI Taxonomy" id="364197"/>
    <lineage>
        <taxon>Bacteria</taxon>
        <taxon>Pseudomonadati</taxon>
        <taxon>Pseudomonadota</taxon>
        <taxon>Gammaproteobacteria</taxon>
        <taxon>Pseudomonadales</taxon>
        <taxon>Pseudomonadaceae</taxon>
        <taxon>Pseudomonas</taxon>
    </lineage>
</organism>
<dbReference type="GO" id="GO:0016747">
    <property type="term" value="F:acyltransferase activity, transferring groups other than amino-acyl groups"/>
    <property type="evidence" value="ECO:0007669"/>
    <property type="project" value="InterPro"/>
</dbReference>
<proteinExistence type="predicted"/>
<evidence type="ECO:0000256" key="1">
    <source>
        <dbReference type="ARBA" id="ARBA00022679"/>
    </source>
</evidence>
<reference evidence="5" key="1">
    <citation type="submission" date="2016-10" db="EMBL/GenBank/DDBJ databases">
        <authorList>
            <person name="Varghese N."/>
            <person name="Submissions S."/>
        </authorList>
    </citation>
    <scope>NUCLEOTIDE SEQUENCE [LARGE SCALE GENOMIC DNA]</scope>
    <source>
        <strain evidence="5">DSM 17875</strain>
    </source>
</reference>
<name>A0A1H2H4L9_9PSED</name>
<dbReference type="CDD" id="cd04301">
    <property type="entry name" value="NAT_SF"/>
    <property type="match status" value="1"/>
</dbReference>
<feature type="domain" description="N-acetyltransferase" evidence="3">
    <location>
        <begin position="3"/>
        <end position="201"/>
    </location>
</feature>
<dbReference type="AlphaFoldDB" id="A0A1H2H4L9"/>
<dbReference type="PANTHER" id="PTHR43877:SF1">
    <property type="entry name" value="ACETYLTRANSFERASE"/>
    <property type="match status" value="1"/>
</dbReference>
<sequence length="201" mass="21790">MPLKFRPAEPRDAEQAVPLIYSSGPAAFDYVFRRAGLSAEGFLHAAFIDGGGMFGYPRHWVGELGGKVVAAGTGYSGELNLRNTLTASRQILLCYGPVSAVPVMLNGLRLEKLIQPPPKKTFYLAHLGVAEGMRGEGIGTRLVEHLLKLGRSAGFRIAALDVSAKNPQAQALYERLGFSVVEERISTLPGIANHRYMTRPL</sequence>
<dbReference type="InterPro" id="IPR016181">
    <property type="entry name" value="Acyl_CoA_acyltransferase"/>
</dbReference>
<protein>
    <submittedName>
        <fullName evidence="4">Acetyltransferase (GNAT) family protein</fullName>
    </submittedName>
</protein>
<dbReference type="PROSITE" id="PS51186">
    <property type="entry name" value="GNAT"/>
    <property type="match status" value="1"/>
</dbReference>
<dbReference type="SUPFAM" id="SSF55729">
    <property type="entry name" value="Acyl-CoA N-acyltransferases (Nat)"/>
    <property type="match status" value="1"/>
</dbReference>
<dbReference type="Pfam" id="PF00583">
    <property type="entry name" value="Acetyltransf_1"/>
    <property type="match status" value="1"/>
</dbReference>
<dbReference type="InterPro" id="IPR050832">
    <property type="entry name" value="Bact_Acetyltransf"/>
</dbReference>
<dbReference type="PANTHER" id="PTHR43877">
    <property type="entry name" value="AMINOALKYLPHOSPHONATE N-ACETYLTRANSFERASE-RELATED-RELATED"/>
    <property type="match status" value="1"/>
</dbReference>
<dbReference type="Proteomes" id="UP000243232">
    <property type="component" value="Chromosome I"/>
</dbReference>
<evidence type="ECO:0000259" key="3">
    <source>
        <dbReference type="PROSITE" id="PS51186"/>
    </source>
</evidence>
<keyword evidence="5" id="KW-1185">Reference proteome</keyword>
<dbReference type="EMBL" id="LT629785">
    <property type="protein sequence ID" value="SDU26810.1"/>
    <property type="molecule type" value="Genomic_DNA"/>
</dbReference>
<keyword evidence="1 4" id="KW-0808">Transferase</keyword>
<evidence type="ECO:0000313" key="5">
    <source>
        <dbReference type="Proteomes" id="UP000243232"/>
    </source>
</evidence>
<gene>
    <name evidence="4" type="ORF">SAMN05216296_2754</name>
</gene>
<dbReference type="Gene3D" id="3.40.630.30">
    <property type="match status" value="1"/>
</dbReference>
<evidence type="ECO:0000313" key="4">
    <source>
        <dbReference type="EMBL" id="SDU26810.1"/>
    </source>
</evidence>
<accession>A0A1H2H4L9</accession>
<dbReference type="InterPro" id="IPR000182">
    <property type="entry name" value="GNAT_dom"/>
</dbReference>